<dbReference type="SUPFAM" id="SSF47203">
    <property type="entry name" value="Acyl-CoA dehydrogenase C-terminal domain-like"/>
    <property type="match status" value="1"/>
</dbReference>
<evidence type="ECO:0000256" key="2">
    <source>
        <dbReference type="ARBA" id="ARBA00022630"/>
    </source>
</evidence>
<evidence type="ECO:0000256" key="1">
    <source>
        <dbReference type="ARBA" id="ARBA00009347"/>
    </source>
</evidence>
<dbReference type="InterPro" id="IPR049448">
    <property type="entry name" value="ACAD9/ACADV-like_C"/>
</dbReference>
<evidence type="ECO:0000259" key="6">
    <source>
        <dbReference type="Pfam" id="PF00441"/>
    </source>
</evidence>
<keyword evidence="9" id="KW-1185">Reference proteome</keyword>
<gene>
    <name evidence="8" type="ORF">PYW07_013081</name>
</gene>
<sequence length="608" mass="68517">MNIARKLCTIHPSYVSRNLYRKFRFSAINYDTSTATQPQVQEEKFDFEDLKVIERTERRKAKIEPFMKDIFTSIFNRDMLAYPEILNKEETESMEARINAITNIFTDPKKTAEDRKKTLKGTRMYAAPVSLTRNGLASNVTESIRFLEAIASDFELGQEISDHWVGLLALQSGLAQEQYTMIIDDLITGDKPISLAIKERLAERISQADFRTAAEMDSQGIWRISGEKVCRYSNGYILVLASIEASRLKGFLIHPDAAGVNADGTFVTFAKTPATPLDMVSEVDLAHILGLSRLYAAVLSRCRLTSAIRSVVEYTRPRAFAGKPLADLTTIQSTIGNALIDIYACESAEYFTAGLLDGYVDPDAELEVAMCRNFITNHGLTTMLNLLSIPALEKEEECKKLLDDMRHVATRGESLDSVNMFIALNGIHHAGKVMASEVKQIRNPLMHPAFIFKKVLANRHQEKDDPKLNLYLSENLHPSLKQPSEQLEYCVLRMRFACETLMGRHGVKVATAYTELSRLAEAATEILVMTAVLARASRSYCIGLRNAETEMKLAACFVERTRDRVKKLIKDIDDGEYLNLDHFTVQFGRKMLDTNSSLVEKPTARTFW</sequence>
<dbReference type="Pfam" id="PF21343">
    <property type="entry name" value="ACAD9-ACADV_C"/>
    <property type="match status" value="1"/>
</dbReference>
<proteinExistence type="inferred from homology"/>
<evidence type="ECO:0000259" key="7">
    <source>
        <dbReference type="Pfam" id="PF21343"/>
    </source>
</evidence>
<feature type="domain" description="Acyl-CoA dehydrogenase/oxidase C-terminal" evidence="6">
    <location>
        <begin position="289"/>
        <end position="380"/>
    </location>
</feature>
<dbReference type="InterPro" id="IPR009100">
    <property type="entry name" value="AcylCoA_DH/oxidase_NM_dom_sf"/>
</dbReference>
<keyword evidence="5" id="KW-0560">Oxidoreductase</keyword>
<dbReference type="Proteomes" id="UP001231518">
    <property type="component" value="Chromosome 31"/>
</dbReference>
<evidence type="ECO:0000256" key="3">
    <source>
        <dbReference type="ARBA" id="ARBA00022827"/>
    </source>
</evidence>
<dbReference type="InterPro" id="IPR009075">
    <property type="entry name" value="AcylCo_DH/oxidase_C"/>
</dbReference>
<organism evidence="8 9">
    <name type="scientific">Mythimna separata</name>
    <name type="common">Oriental armyworm</name>
    <name type="synonym">Pseudaletia separata</name>
    <dbReference type="NCBI Taxonomy" id="271217"/>
    <lineage>
        <taxon>Eukaryota</taxon>
        <taxon>Metazoa</taxon>
        <taxon>Ecdysozoa</taxon>
        <taxon>Arthropoda</taxon>
        <taxon>Hexapoda</taxon>
        <taxon>Insecta</taxon>
        <taxon>Pterygota</taxon>
        <taxon>Neoptera</taxon>
        <taxon>Endopterygota</taxon>
        <taxon>Lepidoptera</taxon>
        <taxon>Glossata</taxon>
        <taxon>Ditrysia</taxon>
        <taxon>Noctuoidea</taxon>
        <taxon>Noctuidae</taxon>
        <taxon>Noctuinae</taxon>
        <taxon>Hadenini</taxon>
        <taxon>Mythimna</taxon>
    </lineage>
</organism>
<dbReference type="Gene3D" id="1.20.140.10">
    <property type="entry name" value="Butyryl-CoA Dehydrogenase, subunit A, domain 3"/>
    <property type="match status" value="2"/>
</dbReference>
<accession>A0AAD7Y5N5</accession>
<dbReference type="EMBL" id="JARGEI010000032">
    <property type="protein sequence ID" value="KAJ8703787.1"/>
    <property type="molecule type" value="Genomic_DNA"/>
</dbReference>
<dbReference type="SUPFAM" id="SSF56645">
    <property type="entry name" value="Acyl-CoA dehydrogenase NM domain-like"/>
    <property type="match status" value="1"/>
</dbReference>
<protein>
    <submittedName>
        <fullName evidence="8">Uncharacterized protein</fullName>
    </submittedName>
</protein>
<dbReference type="Pfam" id="PF00441">
    <property type="entry name" value="Acyl-CoA_dh_1"/>
    <property type="match status" value="1"/>
</dbReference>
<evidence type="ECO:0000256" key="5">
    <source>
        <dbReference type="ARBA" id="ARBA00023002"/>
    </source>
</evidence>
<name>A0AAD7Y5N5_MYTSE</name>
<dbReference type="InterPro" id="IPR036250">
    <property type="entry name" value="AcylCo_DH-like_C"/>
</dbReference>
<dbReference type="GO" id="GO:0016627">
    <property type="term" value="F:oxidoreductase activity, acting on the CH-CH group of donors"/>
    <property type="evidence" value="ECO:0007669"/>
    <property type="project" value="InterPro"/>
</dbReference>
<reference evidence="8" key="1">
    <citation type="submission" date="2023-03" db="EMBL/GenBank/DDBJ databases">
        <title>Chromosome-level genomes of two armyworms, Mythimna separata and Mythimna loreyi, provide insights into the biosynthesis and reception of sex pheromones.</title>
        <authorList>
            <person name="Zhao H."/>
        </authorList>
    </citation>
    <scope>NUCLEOTIDE SEQUENCE</scope>
    <source>
        <strain evidence="8">BeijingLab</strain>
        <tissue evidence="8">Pupa</tissue>
    </source>
</reference>
<keyword evidence="3" id="KW-0274">FAD</keyword>
<dbReference type="AlphaFoldDB" id="A0AAD7Y5N5"/>
<evidence type="ECO:0000313" key="9">
    <source>
        <dbReference type="Proteomes" id="UP001231518"/>
    </source>
</evidence>
<evidence type="ECO:0000313" key="8">
    <source>
        <dbReference type="EMBL" id="KAJ8703787.1"/>
    </source>
</evidence>
<comment type="similarity">
    <text evidence="1">Belongs to the acyl-CoA dehydrogenase family.</text>
</comment>
<comment type="caution">
    <text evidence="8">The sequence shown here is derived from an EMBL/GenBank/DDBJ whole genome shotgun (WGS) entry which is preliminary data.</text>
</comment>
<evidence type="ECO:0000256" key="4">
    <source>
        <dbReference type="ARBA" id="ARBA00022946"/>
    </source>
</evidence>
<feature type="domain" description="ACAD9/ACADV-like C-terminal" evidence="7">
    <location>
        <begin position="478"/>
        <end position="584"/>
    </location>
</feature>
<keyword evidence="4" id="KW-0809">Transit peptide</keyword>
<keyword evidence="2" id="KW-0285">Flavoprotein</keyword>